<feature type="domain" description="LicD/FKTN/FKRP nucleotidyltransferase" evidence="3">
    <location>
        <begin position="113"/>
        <end position="200"/>
    </location>
</feature>
<dbReference type="InterPro" id="IPR007074">
    <property type="entry name" value="LicD/FKTN/FKRP_NTP_transf"/>
</dbReference>
<keyword evidence="2" id="KW-1133">Transmembrane helix</keyword>
<dbReference type="EMBL" id="VCGU01000459">
    <property type="protein sequence ID" value="TRY61513.1"/>
    <property type="molecule type" value="Genomic_DNA"/>
</dbReference>
<sequence length="307" mass="35346">GKRLRRYLLNLVVSLCTIFLVIYLATRQKGDLSEPKQVSKPTSKRSDILPSSEANSLVPSQPLAYRYDKGTPIEMREEDIIRFFQKVSQKQIHTNEEKQILSHLLAVSHQIFKELKISYFLFAGTLLGAYRNQTILPWDDDMDIAMDQTRVTEFNATLSETYPDLHLKTHFENALLKLHSRTNITSQTETVIFPFIDIFLFGQDGDFVTNLQNCDTNGAQSLTLSLNQILPTKTIRFMDQVADVPRNMTYMLVQYFGDKSLHECASPFYDHRVDDLLDSPQITTNCSVLEKSFNFINMSMERDEILP</sequence>
<evidence type="ECO:0000256" key="1">
    <source>
        <dbReference type="SAM" id="MobiDB-lite"/>
    </source>
</evidence>
<evidence type="ECO:0000259" key="3">
    <source>
        <dbReference type="Pfam" id="PF04991"/>
    </source>
</evidence>
<feature type="non-terminal residue" evidence="4">
    <location>
        <position position="307"/>
    </location>
</feature>
<organism evidence="4 5">
    <name type="scientific">Tigriopus californicus</name>
    <name type="common">Marine copepod</name>
    <dbReference type="NCBI Taxonomy" id="6832"/>
    <lineage>
        <taxon>Eukaryota</taxon>
        <taxon>Metazoa</taxon>
        <taxon>Ecdysozoa</taxon>
        <taxon>Arthropoda</taxon>
        <taxon>Crustacea</taxon>
        <taxon>Multicrustacea</taxon>
        <taxon>Hexanauplia</taxon>
        <taxon>Copepoda</taxon>
        <taxon>Harpacticoida</taxon>
        <taxon>Harpacticidae</taxon>
        <taxon>Tigriopus</taxon>
    </lineage>
</organism>
<protein>
    <recommendedName>
        <fullName evidence="3">LicD/FKTN/FKRP nucleotidyltransferase domain-containing protein</fullName>
    </recommendedName>
</protein>
<evidence type="ECO:0000256" key="2">
    <source>
        <dbReference type="SAM" id="Phobius"/>
    </source>
</evidence>
<proteinExistence type="predicted"/>
<dbReference type="PANTHER" id="PTHR43404:SF1">
    <property type="entry name" value="MNN4P"/>
    <property type="match status" value="1"/>
</dbReference>
<evidence type="ECO:0000313" key="5">
    <source>
        <dbReference type="Proteomes" id="UP000318571"/>
    </source>
</evidence>
<dbReference type="PANTHER" id="PTHR43404">
    <property type="entry name" value="LIPOPOLYSACCHARIDE CHOLINEPHOSPHOTRANSFERASE LICD"/>
    <property type="match status" value="1"/>
</dbReference>
<evidence type="ECO:0000313" key="4">
    <source>
        <dbReference type="EMBL" id="TRY61513.1"/>
    </source>
</evidence>
<dbReference type="STRING" id="6832.A0A553N7W6"/>
<dbReference type="AlphaFoldDB" id="A0A553N7W6"/>
<dbReference type="Pfam" id="PF04991">
    <property type="entry name" value="LicD"/>
    <property type="match status" value="1"/>
</dbReference>
<dbReference type="GO" id="GO:0009100">
    <property type="term" value="P:glycoprotein metabolic process"/>
    <property type="evidence" value="ECO:0007669"/>
    <property type="project" value="UniProtKB-ARBA"/>
</dbReference>
<dbReference type="InterPro" id="IPR052942">
    <property type="entry name" value="LPS_cholinephosphotransferase"/>
</dbReference>
<feature type="non-terminal residue" evidence="4">
    <location>
        <position position="1"/>
    </location>
</feature>
<dbReference type="OMA" id="APRNTHK"/>
<keyword evidence="2" id="KW-0812">Transmembrane</keyword>
<keyword evidence="5" id="KW-1185">Reference proteome</keyword>
<accession>A0A553N7W6</accession>
<comment type="caution">
    <text evidence="4">The sequence shown here is derived from an EMBL/GenBank/DDBJ whole genome shotgun (WGS) entry which is preliminary data.</text>
</comment>
<feature type="region of interest" description="Disordered" evidence="1">
    <location>
        <begin position="33"/>
        <end position="55"/>
    </location>
</feature>
<name>A0A553N7W6_TIGCA</name>
<dbReference type="Proteomes" id="UP000318571">
    <property type="component" value="Chromosome 8"/>
</dbReference>
<gene>
    <name evidence="4" type="ORF">TCAL_11811</name>
</gene>
<feature type="transmembrane region" description="Helical" evidence="2">
    <location>
        <begin position="7"/>
        <end position="26"/>
    </location>
</feature>
<reference evidence="4 5" key="1">
    <citation type="journal article" date="2018" name="Nat. Ecol. Evol.">
        <title>Genomic signatures of mitonuclear coevolution across populations of Tigriopus californicus.</title>
        <authorList>
            <person name="Barreto F.S."/>
            <person name="Watson E.T."/>
            <person name="Lima T.G."/>
            <person name="Willett C.S."/>
            <person name="Edmands S."/>
            <person name="Li W."/>
            <person name="Burton R.S."/>
        </authorList>
    </citation>
    <scope>NUCLEOTIDE SEQUENCE [LARGE SCALE GENOMIC DNA]</scope>
    <source>
        <strain evidence="4 5">San Diego</strain>
    </source>
</reference>
<keyword evidence="2" id="KW-0472">Membrane</keyword>